<keyword evidence="1" id="KW-0805">Transcription regulation</keyword>
<dbReference type="InterPro" id="IPR000485">
    <property type="entry name" value="AsnC-type_HTH_dom"/>
</dbReference>
<dbReference type="Gene3D" id="1.10.10.10">
    <property type="entry name" value="Winged helix-like DNA-binding domain superfamily/Winged helix DNA-binding domain"/>
    <property type="match status" value="1"/>
</dbReference>
<dbReference type="SUPFAM" id="SSF54909">
    <property type="entry name" value="Dimeric alpha+beta barrel"/>
    <property type="match status" value="1"/>
</dbReference>
<dbReference type="InterPro" id="IPR036390">
    <property type="entry name" value="WH_DNA-bd_sf"/>
</dbReference>
<evidence type="ECO:0000313" key="6">
    <source>
        <dbReference type="EMBL" id="SDK99400.1"/>
    </source>
</evidence>
<dbReference type="GO" id="GO:0005829">
    <property type="term" value="C:cytosol"/>
    <property type="evidence" value="ECO:0007669"/>
    <property type="project" value="TreeGrafter"/>
</dbReference>
<dbReference type="AlphaFoldDB" id="A0A1G9GFD3"/>
<gene>
    <name evidence="6" type="ORF">SAMN05428953_12476</name>
</gene>
<dbReference type="PRINTS" id="PR00033">
    <property type="entry name" value="HTHASNC"/>
</dbReference>
<dbReference type="RefSeq" id="WP_236473059.1">
    <property type="nucleotide sequence ID" value="NZ_FNEE01000024.1"/>
</dbReference>
<sequence length="183" mass="20278">MREHLDQTDRRLVKLLSQDAQLGVNRLAEKMAVSVPTVRMRLRNLLDRNLLKIVGLLNLTERPELISAIVGINAQGRGRARELAQRIAELPFVNSASVVTGRFDIIVDVTVAGDVADLYRVTSELIPGAGEPGEVVRSETFVVMASCNKWVSLPEGCWSDESKRDETGRDETGRDETGRKEIP</sequence>
<name>A0A1G9GFD3_9HYPH</name>
<dbReference type="Pfam" id="PF13404">
    <property type="entry name" value="HTH_AsnC-type"/>
    <property type="match status" value="1"/>
</dbReference>
<proteinExistence type="predicted"/>
<evidence type="ECO:0000256" key="1">
    <source>
        <dbReference type="ARBA" id="ARBA00023015"/>
    </source>
</evidence>
<dbReference type="EMBL" id="FNEE01000024">
    <property type="protein sequence ID" value="SDK99400.1"/>
    <property type="molecule type" value="Genomic_DNA"/>
</dbReference>
<dbReference type="InterPro" id="IPR011008">
    <property type="entry name" value="Dimeric_a/b-barrel"/>
</dbReference>
<feature type="region of interest" description="Disordered" evidence="4">
    <location>
        <begin position="158"/>
        <end position="183"/>
    </location>
</feature>
<evidence type="ECO:0000256" key="2">
    <source>
        <dbReference type="ARBA" id="ARBA00023125"/>
    </source>
</evidence>
<accession>A0A1G9GFD3</accession>
<protein>
    <submittedName>
        <fullName evidence="6">Transcriptional regulator, AsnC family</fullName>
    </submittedName>
</protein>
<dbReference type="PROSITE" id="PS50956">
    <property type="entry name" value="HTH_ASNC_2"/>
    <property type="match status" value="1"/>
</dbReference>
<dbReference type="PANTHER" id="PTHR30154:SF34">
    <property type="entry name" value="TRANSCRIPTIONAL REGULATOR AZLB"/>
    <property type="match status" value="1"/>
</dbReference>
<reference evidence="7" key="1">
    <citation type="submission" date="2016-10" db="EMBL/GenBank/DDBJ databases">
        <authorList>
            <person name="Varghese N."/>
            <person name="Submissions S."/>
        </authorList>
    </citation>
    <scope>NUCLEOTIDE SEQUENCE [LARGE SCALE GENOMIC DNA]</scope>
    <source>
        <strain evidence="7">CGMCC 1.11022</strain>
    </source>
</reference>
<keyword evidence="3" id="KW-0804">Transcription</keyword>
<dbReference type="Proteomes" id="UP000198894">
    <property type="component" value="Unassembled WGS sequence"/>
</dbReference>
<dbReference type="InterPro" id="IPR036388">
    <property type="entry name" value="WH-like_DNA-bd_sf"/>
</dbReference>
<feature type="compositionally biased region" description="Basic and acidic residues" evidence="4">
    <location>
        <begin position="160"/>
        <end position="183"/>
    </location>
</feature>
<keyword evidence="7" id="KW-1185">Reference proteome</keyword>
<dbReference type="SMART" id="SM00344">
    <property type="entry name" value="HTH_ASNC"/>
    <property type="match status" value="1"/>
</dbReference>
<dbReference type="InterPro" id="IPR019887">
    <property type="entry name" value="Tscrpt_reg_AsnC/Lrp_C"/>
</dbReference>
<organism evidence="6 7">
    <name type="scientific">Mesorhizobium muleiense</name>
    <dbReference type="NCBI Taxonomy" id="1004279"/>
    <lineage>
        <taxon>Bacteria</taxon>
        <taxon>Pseudomonadati</taxon>
        <taxon>Pseudomonadota</taxon>
        <taxon>Alphaproteobacteria</taxon>
        <taxon>Hyphomicrobiales</taxon>
        <taxon>Phyllobacteriaceae</taxon>
        <taxon>Mesorhizobium</taxon>
    </lineage>
</organism>
<dbReference type="GO" id="GO:0043565">
    <property type="term" value="F:sequence-specific DNA binding"/>
    <property type="evidence" value="ECO:0007669"/>
    <property type="project" value="InterPro"/>
</dbReference>
<feature type="domain" description="HTH asnC-type" evidence="5">
    <location>
        <begin position="5"/>
        <end position="73"/>
    </location>
</feature>
<dbReference type="PANTHER" id="PTHR30154">
    <property type="entry name" value="LEUCINE-RESPONSIVE REGULATORY PROTEIN"/>
    <property type="match status" value="1"/>
</dbReference>
<evidence type="ECO:0000256" key="4">
    <source>
        <dbReference type="SAM" id="MobiDB-lite"/>
    </source>
</evidence>
<evidence type="ECO:0000313" key="7">
    <source>
        <dbReference type="Proteomes" id="UP000198894"/>
    </source>
</evidence>
<dbReference type="Gene3D" id="3.30.70.920">
    <property type="match status" value="1"/>
</dbReference>
<dbReference type="InterPro" id="IPR019888">
    <property type="entry name" value="Tscrpt_reg_AsnC-like"/>
</dbReference>
<dbReference type="Pfam" id="PF01037">
    <property type="entry name" value="AsnC_trans_reg"/>
    <property type="match status" value="1"/>
</dbReference>
<keyword evidence="2" id="KW-0238">DNA-binding</keyword>
<evidence type="ECO:0000256" key="3">
    <source>
        <dbReference type="ARBA" id="ARBA00023163"/>
    </source>
</evidence>
<dbReference type="SUPFAM" id="SSF46785">
    <property type="entry name" value="Winged helix' DNA-binding domain"/>
    <property type="match status" value="1"/>
</dbReference>
<dbReference type="GO" id="GO:0043200">
    <property type="term" value="P:response to amino acid"/>
    <property type="evidence" value="ECO:0007669"/>
    <property type="project" value="TreeGrafter"/>
</dbReference>
<evidence type="ECO:0000259" key="5">
    <source>
        <dbReference type="PROSITE" id="PS50956"/>
    </source>
</evidence>